<dbReference type="InterPro" id="IPR014284">
    <property type="entry name" value="RNA_pol_sigma-70_dom"/>
</dbReference>
<evidence type="ECO:0000256" key="3">
    <source>
        <dbReference type="ARBA" id="ARBA00023082"/>
    </source>
</evidence>
<name>A0ABW6BHZ7_9SPHI</name>
<dbReference type="Gene3D" id="1.10.1740.10">
    <property type="match status" value="1"/>
</dbReference>
<evidence type="ECO:0000256" key="4">
    <source>
        <dbReference type="ARBA" id="ARBA00023163"/>
    </source>
</evidence>
<evidence type="ECO:0000259" key="6">
    <source>
        <dbReference type="Pfam" id="PF08281"/>
    </source>
</evidence>
<evidence type="ECO:0000313" key="8">
    <source>
        <dbReference type="Proteomes" id="UP001597525"/>
    </source>
</evidence>
<dbReference type="Proteomes" id="UP001597525">
    <property type="component" value="Unassembled WGS sequence"/>
</dbReference>
<dbReference type="PANTHER" id="PTHR43133:SF46">
    <property type="entry name" value="RNA POLYMERASE SIGMA-70 FACTOR ECF SUBFAMILY"/>
    <property type="match status" value="1"/>
</dbReference>
<dbReference type="PANTHER" id="PTHR43133">
    <property type="entry name" value="RNA POLYMERASE ECF-TYPE SIGMA FACTO"/>
    <property type="match status" value="1"/>
</dbReference>
<dbReference type="InterPro" id="IPR039425">
    <property type="entry name" value="RNA_pol_sigma-70-like"/>
</dbReference>
<dbReference type="Pfam" id="PF04542">
    <property type="entry name" value="Sigma70_r2"/>
    <property type="match status" value="1"/>
</dbReference>
<proteinExistence type="inferred from homology"/>
<feature type="domain" description="RNA polymerase sigma-70 region 2" evidence="5">
    <location>
        <begin position="12"/>
        <end position="78"/>
    </location>
</feature>
<protein>
    <submittedName>
        <fullName evidence="7">RNA polymerase sigma factor</fullName>
    </submittedName>
</protein>
<gene>
    <name evidence="7" type="ORF">ACFS7Y_17085</name>
</gene>
<dbReference type="InterPro" id="IPR013325">
    <property type="entry name" value="RNA_pol_sigma_r2"/>
</dbReference>
<keyword evidence="8" id="KW-1185">Reference proteome</keyword>
<dbReference type="InterPro" id="IPR036388">
    <property type="entry name" value="WH-like_DNA-bd_sf"/>
</dbReference>
<keyword evidence="3" id="KW-0731">Sigma factor</keyword>
<feature type="domain" description="RNA polymerase sigma factor 70 region 4 type 2" evidence="6">
    <location>
        <begin position="111"/>
        <end position="152"/>
    </location>
</feature>
<dbReference type="InterPro" id="IPR013324">
    <property type="entry name" value="RNA_pol_sigma_r3/r4-like"/>
</dbReference>
<dbReference type="Gene3D" id="1.10.10.10">
    <property type="entry name" value="Winged helix-like DNA-binding domain superfamily/Winged helix DNA-binding domain"/>
    <property type="match status" value="1"/>
</dbReference>
<dbReference type="InterPro" id="IPR007627">
    <property type="entry name" value="RNA_pol_sigma70_r2"/>
</dbReference>
<dbReference type="SUPFAM" id="SSF88659">
    <property type="entry name" value="Sigma3 and sigma4 domains of RNA polymerase sigma factors"/>
    <property type="match status" value="1"/>
</dbReference>
<dbReference type="RefSeq" id="WP_320184600.1">
    <property type="nucleotide sequence ID" value="NZ_CP138332.1"/>
</dbReference>
<dbReference type="NCBIfam" id="TIGR02937">
    <property type="entry name" value="sigma70-ECF"/>
    <property type="match status" value="1"/>
</dbReference>
<evidence type="ECO:0000259" key="5">
    <source>
        <dbReference type="Pfam" id="PF04542"/>
    </source>
</evidence>
<evidence type="ECO:0000256" key="2">
    <source>
        <dbReference type="ARBA" id="ARBA00023015"/>
    </source>
</evidence>
<keyword evidence="4" id="KW-0804">Transcription</keyword>
<organism evidence="7 8">
    <name type="scientific">Sphingobacterium bambusae</name>
    <dbReference type="NCBI Taxonomy" id="662858"/>
    <lineage>
        <taxon>Bacteria</taxon>
        <taxon>Pseudomonadati</taxon>
        <taxon>Bacteroidota</taxon>
        <taxon>Sphingobacteriia</taxon>
        <taxon>Sphingobacteriales</taxon>
        <taxon>Sphingobacteriaceae</taxon>
        <taxon>Sphingobacterium</taxon>
    </lineage>
</organism>
<reference evidence="8" key="1">
    <citation type="journal article" date="2019" name="Int. J. Syst. Evol. Microbiol.">
        <title>The Global Catalogue of Microorganisms (GCM) 10K type strain sequencing project: providing services to taxonomists for standard genome sequencing and annotation.</title>
        <authorList>
            <consortium name="The Broad Institute Genomics Platform"/>
            <consortium name="The Broad Institute Genome Sequencing Center for Infectious Disease"/>
            <person name="Wu L."/>
            <person name="Ma J."/>
        </authorList>
    </citation>
    <scope>NUCLEOTIDE SEQUENCE [LARGE SCALE GENOMIC DNA]</scope>
    <source>
        <strain evidence="8">KCTC 22814</strain>
    </source>
</reference>
<keyword evidence="2" id="KW-0805">Transcription regulation</keyword>
<comment type="similarity">
    <text evidence="1">Belongs to the sigma-70 factor family. ECF subfamily.</text>
</comment>
<evidence type="ECO:0000313" key="7">
    <source>
        <dbReference type="EMBL" id="MFD2969111.1"/>
    </source>
</evidence>
<accession>A0ABW6BHZ7</accession>
<dbReference type="InterPro" id="IPR013249">
    <property type="entry name" value="RNA_pol_sigma70_r4_t2"/>
</dbReference>
<dbReference type="EMBL" id="JBHUPB010000011">
    <property type="protein sequence ID" value="MFD2969111.1"/>
    <property type="molecule type" value="Genomic_DNA"/>
</dbReference>
<sequence>MSAIDHDTFRAIYESYWAKVYNYAKRIMEDKEAAEDIVQQVFVSLWERRATLHLDNAEAYLIQAVKFTCITALKKEQRYAHQEEVEGVQRPSTSKADELTLKHDLDKNLKGIIETLTRDEQDIFRMRFEDGLDNKTIAAHLALSEKTIRNKFSMVLSIVRQKLKTYGYK</sequence>
<dbReference type="Pfam" id="PF08281">
    <property type="entry name" value="Sigma70_r4_2"/>
    <property type="match status" value="1"/>
</dbReference>
<comment type="caution">
    <text evidence="7">The sequence shown here is derived from an EMBL/GenBank/DDBJ whole genome shotgun (WGS) entry which is preliminary data.</text>
</comment>
<evidence type="ECO:0000256" key="1">
    <source>
        <dbReference type="ARBA" id="ARBA00010641"/>
    </source>
</evidence>
<dbReference type="SUPFAM" id="SSF88946">
    <property type="entry name" value="Sigma2 domain of RNA polymerase sigma factors"/>
    <property type="match status" value="1"/>
</dbReference>